<reference evidence="2 3" key="1">
    <citation type="submission" date="2016-10" db="EMBL/GenBank/DDBJ databases">
        <authorList>
            <person name="de Groot N.N."/>
        </authorList>
    </citation>
    <scope>NUCLEOTIDE SEQUENCE [LARGE SCALE GENOMIC DNA]</scope>
    <source>
        <strain evidence="2 3">CGMCC 1.8925</strain>
    </source>
</reference>
<sequence>MPYADQQRSQALQAKARFLVTHPELAAAAGPFIRRAAWSILVSERGSTPRQRHRAANTTSPADPEGGAA</sequence>
<dbReference type="STRING" id="336292.SAMN05660710_00129"/>
<dbReference type="AlphaFoldDB" id="A0A1G5BFT0"/>
<gene>
    <name evidence="2" type="ORF">SAMN05660710_00129</name>
</gene>
<evidence type="ECO:0000313" key="2">
    <source>
        <dbReference type="EMBL" id="SCX89023.1"/>
    </source>
</evidence>
<proteinExistence type="predicted"/>
<dbReference type="Proteomes" id="UP000199502">
    <property type="component" value="Unassembled WGS sequence"/>
</dbReference>
<dbReference type="EMBL" id="FMVT01000001">
    <property type="protein sequence ID" value="SCX89023.1"/>
    <property type="molecule type" value="Genomic_DNA"/>
</dbReference>
<keyword evidence="3" id="KW-1185">Reference proteome</keyword>
<protein>
    <submittedName>
        <fullName evidence="2">Uncharacterized protein</fullName>
    </submittedName>
</protein>
<organism evidence="2 3">
    <name type="scientific">Paracoccus tibetensis</name>
    <dbReference type="NCBI Taxonomy" id="336292"/>
    <lineage>
        <taxon>Bacteria</taxon>
        <taxon>Pseudomonadati</taxon>
        <taxon>Pseudomonadota</taxon>
        <taxon>Alphaproteobacteria</taxon>
        <taxon>Rhodobacterales</taxon>
        <taxon>Paracoccaceae</taxon>
        <taxon>Paracoccus</taxon>
    </lineage>
</organism>
<evidence type="ECO:0000256" key="1">
    <source>
        <dbReference type="SAM" id="MobiDB-lite"/>
    </source>
</evidence>
<feature type="region of interest" description="Disordered" evidence="1">
    <location>
        <begin position="44"/>
        <end position="69"/>
    </location>
</feature>
<name>A0A1G5BFT0_9RHOB</name>
<accession>A0A1G5BFT0</accession>
<evidence type="ECO:0000313" key="3">
    <source>
        <dbReference type="Proteomes" id="UP000199502"/>
    </source>
</evidence>
<dbReference type="RefSeq" id="WP_139165865.1">
    <property type="nucleotide sequence ID" value="NZ_FMVT01000001.1"/>
</dbReference>